<evidence type="ECO:0000256" key="2">
    <source>
        <dbReference type="ARBA" id="ARBA00022692"/>
    </source>
</evidence>
<dbReference type="EMBL" id="KY508297">
    <property type="protein sequence ID" value="ARA90647.1"/>
    <property type="molecule type" value="mRNA"/>
</dbReference>
<dbReference type="PIRSF" id="PIRSF017529">
    <property type="entry name" value="Aquaporin_11/12"/>
    <property type="match status" value="1"/>
</dbReference>
<organism evidence="6">
    <name type="scientific">Amphibalanus improvisus</name>
    <name type="common">Bay barnacle</name>
    <name type="synonym">Balanus improvisus</name>
    <dbReference type="NCBI Taxonomy" id="1220549"/>
    <lineage>
        <taxon>Eukaryota</taxon>
        <taxon>Metazoa</taxon>
        <taxon>Ecdysozoa</taxon>
        <taxon>Arthropoda</taxon>
        <taxon>Crustacea</taxon>
        <taxon>Multicrustacea</taxon>
        <taxon>Cirripedia</taxon>
        <taxon>Thoracica</taxon>
        <taxon>Thoracicalcarea</taxon>
        <taxon>Balanomorpha</taxon>
        <taxon>Balanoidea</taxon>
        <taxon>Balanidae</taxon>
        <taxon>Amphibalaninae</taxon>
        <taxon>Amphibalanus</taxon>
    </lineage>
</organism>
<proteinExistence type="evidence at transcript level"/>
<keyword evidence="5" id="KW-0732">Signal</keyword>
<evidence type="ECO:0000313" key="6">
    <source>
        <dbReference type="EMBL" id="ARA90647.1"/>
    </source>
</evidence>
<evidence type="ECO:0000256" key="1">
    <source>
        <dbReference type="ARBA" id="ARBA00004141"/>
    </source>
</evidence>
<dbReference type="AlphaFoldDB" id="A0A220A2G7"/>
<dbReference type="SUPFAM" id="SSF81338">
    <property type="entry name" value="Aquaporin-like"/>
    <property type="match status" value="1"/>
</dbReference>
<dbReference type="Gene3D" id="1.20.1080.10">
    <property type="entry name" value="Glycerol uptake facilitator protein"/>
    <property type="match status" value="1"/>
</dbReference>
<evidence type="ECO:0000256" key="3">
    <source>
        <dbReference type="ARBA" id="ARBA00022989"/>
    </source>
</evidence>
<dbReference type="PANTHER" id="PTHR21191">
    <property type="entry name" value="AQUAPORIN"/>
    <property type="match status" value="1"/>
</dbReference>
<dbReference type="GO" id="GO:0015267">
    <property type="term" value="F:channel activity"/>
    <property type="evidence" value="ECO:0007669"/>
    <property type="project" value="TreeGrafter"/>
</dbReference>
<name>A0A220A2G7_AMPIM</name>
<feature type="chain" id="PRO_5012217092" evidence="5">
    <location>
        <begin position="26"/>
        <end position="257"/>
    </location>
</feature>
<comment type="subcellular location">
    <subcellularLocation>
        <location evidence="1">Membrane</location>
        <topology evidence="1">Multi-pass membrane protein</topology>
    </subcellularLocation>
</comment>
<keyword evidence="2" id="KW-0812">Transmembrane</keyword>
<protein>
    <submittedName>
        <fullName evidence="6">Unorthodox aquaporin 12</fullName>
    </submittedName>
</protein>
<dbReference type="GO" id="GO:0016020">
    <property type="term" value="C:membrane"/>
    <property type="evidence" value="ECO:0007669"/>
    <property type="project" value="UniProtKB-SubCell"/>
</dbReference>
<dbReference type="GO" id="GO:0005737">
    <property type="term" value="C:cytoplasm"/>
    <property type="evidence" value="ECO:0007669"/>
    <property type="project" value="TreeGrafter"/>
</dbReference>
<dbReference type="InterPro" id="IPR016697">
    <property type="entry name" value="Aquaporin_11/12"/>
</dbReference>
<dbReference type="InterPro" id="IPR051883">
    <property type="entry name" value="AQP11/12_channel"/>
</dbReference>
<sequence>MSLAVSTSLILLACLLAHLLRLVVRRTVTADEPRRLLHEAITASELCACAFELGIIANSYGVATYAVYLFLLIIYQSYAWGEVYACPYLNVEDWWLGRQPASRALLRILAEVAGGWLTWRYVRALWWLELAAGHRGRWLETCTADLQVSPWHGALVEGVAVLLCRLVARALDERQHRFAAAIDSFCATTLVIAGFNYSGGYYNPMLASALKLGCHGHTVTEHLAVYWGAATAGALLSTQLYPLLRPALIARPDAKRD</sequence>
<accession>A0A220A2G7</accession>
<gene>
    <name evidence="6" type="primary">AQP12</name>
</gene>
<keyword evidence="4" id="KW-0472">Membrane</keyword>
<dbReference type="InterPro" id="IPR023271">
    <property type="entry name" value="Aquaporin-like"/>
</dbReference>
<evidence type="ECO:0000256" key="4">
    <source>
        <dbReference type="ARBA" id="ARBA00023136"/>
    </source>
</evidence>
<keyword evidence="3" id="KW-1133">Transmembrane helix</keyword>
<feature type="signal peptide" evidence="5">
    <location>
        <begin position="1"/>
        <end position="25"/>
    </location>
</feature>
<evidence type="ECO:0000256" key="5">
    <source>
        <dbReference type="SAM" id="SignalP"/>
    </source>
</evidence>
<reference evidence="6" key="1">
    <citation type="journal article" date="2017" name="PLoS ONE">
        <title>Analysis of aquaporins from the euryhaline barnacle Balanus improvisus reveals differential expression in response to changes in salinity.</title>
        <authorList>
            <person name="Lind U."/>
            <person name="Jarva M."/>
            <person name="Alm Rosenblad M."/>
            <person name="Pingitore P."/>
            <person name="Karlsson E."/>
            <person name="Wrange A.L."/>
            <person name="Kamdal E."/>
            <person name="Sundell K."/>
            <person name="Andre C."/>
            <person name="Jonsson P.R."/>
            <person name="Havenhand J."/>
            <person name="Eriksson L.A."/>
            <person name="Hedfalk K."/>
            <person name="Blomberg A."/>
        </authorList>
    </citation>
    <scope>NUCLEOTIDE SEQUENCE</scope>
</reference>
<dbReference type="PANTHER" id="PTHR21191:SF16">
    <property type="entry name" value="AQUAPORIN"/>
    <property type="match status" value="1"/>
</dbReference>